<dbReference type="Proteomes" id="UP000017836">
    <property type="component" value="Unassembled WGS sequence"/>
</dbReference>
<dbReference type="HOGENOM" id="CLU_2691095_0_0_1"/>
<dbReference type="PANTHER" id="PTHR31917">
    <property type="entry name" value="AGENET DOMAIN-CONTAINING PROTEIN-RELATED"/>
    <property type="match status" value="1"/>
</dbReference>
<evidence type="ECO:0000313" key="2">
    <source>
        <dbReference type="EMBL" id="ERN02749.1"/>
    </source>
</evidence>
<accession>W1P529</accession>
<dbReference type="AlphaFoldDB" id="W1P529"/>
<name>W1P529_AMBTC</name>
<reference evidence="3" key="1">
    <citation type="journal article" date="2013" name="Science">
        <title>The Amborella genome and the evolution of flowering plants.</title>
        <authorList>
            <consortium name="Amborella Genome Project"/>
        </authorList>
    </citation>
    <scope>NUCLEOTIDE SEQUENCE [LARGE SCALE GENOMIC DNA]</scope>
</reference>
<proteinExistence type="predicted"/>
<protein>
    <recommendedName>
        <fullName evidence="1">Agenet-like domain-containing protein</fullName>
    </recommendedName>
</protein>
<sequence>MIGKKKVILEYDNIVSDDKKQPLVEITNIFNVRPVPAPHGFSIYEEVDAFCNNGWWASVIIKVNAERPKYIMYL</sequence>
<evidence type="ECO:0000313" key="3">
    <source>
        <dbReference type="Proteomes" id="UP000017836"/>
    </source>
</evidence>
<dbReference type="EMBL" id="KI394485">
    <property type="protein sequence ID" value="ERN02749.1"/>
    <property type="molecule type" value="Genomic_DNA"/>
</dbReference>
<gene>
    <name evidence="2" type="ORF">AMTR_s00086p00020100</name>
</gene>
<evidence type="ECO:0000259" key="1">
    <source>
        <dbReference type="Pfam" id="PF05641"/>
    </source>
</evidence>
<keyword evidence="3" id="KW-1185">Reference proteome</keyword>
<dbReference type="PANTHER" id="PTHR31917:SF147">
    <property type="entry name" value="AGENET DOMAIN-CONTAINING PROTEIN"/>
    <property type="match status" value="1"/>
</dbReference>
<feature type="domain" description="Agenet-like" evidence="1">
    <location>
        <begin position="3"/>
        <end position="36"/>
    </location>
</feature>
<dbReference type="InterPro" id="IPR008395">
    <property type="entry name" value="Agenet-like_dom"/>
</dbReference>
<dbReference type="Pfam" id="PF05641">
    <property type="entry name" value="Agenet"/>
    <property type="match status" value="1"/>
</dbReference>
<dbReference type="Gramene" id="ERN02749">
    <property type="protein sequence ID" value="ERN02749"/>
    <property type="gene ID" value="AMTR_s00086p00020100"/>
</dbReference>
<organism evidence="2 3">
    <name type="scientific">Amborella trichopoda</name>
    <dbReference type="NCBI Taxonomy" id="13333"/>
    <lineage>
        <taxon>Eukaryota</taxon>
        <taxon>Viridiplantae</taxon>
        <taxon>Streptophyta</taxon>
        <taxon>Embryophyta</taxon>
        <taxon>Tracheophyta</taxon>
        <taxon>Spermatophyta</taxon>
        <taxon>Magnoliopsida</taxon>
        <taxon>Amborellales</taxon>
        <taxon>Amborellaceae</taxon>
        <taxon>Amborella</taxon>
    </lineage>
</organism>